<accession>A0A557SZF4</accession>
<dbReference type="AlphaFoldDB" id="A0A557SZF4"/>
<sequence length="58" mass="6666">MMTFMIIANNRDSDLGMIFLGDIFWNTLGESIVGKSKSDVWESFFTLYIRDGDNNPKI</sequence>
<dbReference type="EMBL" id="VOAH01000001">
    <property type="protein sequence ID" value="TVP41984.1"/>
    <property type="molecule type" value="Genomic_DNA"/>
</dbReference>
<reference evidence="1 2" key="1">
    <citation type="journal article" date="2019" name="Front. Microbiol.">
        <title>Ammonia Oxidation by the Arctic Terrestrial Thaumarchaeote Candidatus Nitrosocosmicus arcticus Is Stimulated by Increasing Temperatures.</title>
        <authorList>
            <person name="Alves R.J.E."/>
            <person name="Kerou M."/>
            <person name="Zappe A."/>
            <person name="Bittner R."/>
            <person name="Abby S.S."/>
            <person name="Schmidt H.A."/>
            <person name="Pfeifer K."/>
            <person name="Schleper C."/>
        </authorList>
    </citation>
    <scope>NUCLEOTIDE SEQUENCE [LARGE SCALE GENOMIC DNA]</scope>
    <source>
        <strain evidence="1 2">Kfb</strain>
    </source>
</reference>
<dbReference type="Proteomes" id="UP000315289">
    <property type="component" value="Unassembled WGS sequence"/>
</dbReference>
<evidence type="ECO:0000313" key="2">
    <source>
        <dbReference type="Proteomes" id="UP000315289"/>
    </source>
</evidence>
<protein>
    <submittedName>
        <fullName evidence="1">Uncharacterized protein</fullName>
    </submittedName>
</protein>
<evidence type="ECO:0000313" key="1">
    <source>
        <dbReference type="EMBL" id="TVP41984.1"/>
    </source>
</evidence>
<gene>
    <name evidence="1" type="ORF">NARC_10390</name>
</gene>
<name>A0A557SZF4_9ARCH</name>
<keyword evidence="2" id="KW-1185">Reference proteome</keyword>
<organism evidence="1 2">
    <name type="scientific">Candidatus Nitrosocosmicus arcticus</name>
    <dbReference type="NCBI Taxonomy" id="2035267"/>
    <lineage>
        <taxon>Archaea</taxon>
        <taxon>Nitrososphaerota</taxon>
        <taxon>Nitrososphaeria</taxon>
        <taxon>Nitrososphaerales</taxon>
        <taxon>Nitrososphaeraceae</taxon>
        <taxon>Candidatus Nitrosocosmicus</taxon>
    </lineage>
</organism>
<comment type="caution">
    <text evidence="1">The sequence shown here is derived from an EMBL/GenBank/DDBJ whole genome shotgun (WGS) entry which is preliminary data.</text>
</comment>
<proteinExistence type="predicted"/>